<keyword evidence="4" id="KW-1185">Reference proteome</keyword>
<evidence type="ECO:0000313" key="4">
    <source>
        <dbReference type="Proteomes" id="UP000320209"/>
    </source>
</evidence>
<keyword evidence="2" id="KW-0472">Membrane</keyword>
<sequence>MSDPISRLDQFRADTPGAPMKSAAEVRHRGDQIRRRRRAVVAAGAVAVAAAVAGPILFLSSGFGDRAIDPAPAPSETPSTAGPSPSGSASAGPVELTRANLPVAEDLVGPDDASWSETRTYDGEGDDAANPCFTETLDEAGAEATFRRDFAVGDSVGSDDKTLGTMSALVSEFGSPDSAKQVRDDLSAAAADCSTVDASTSGSLPVERDFISGGDIHVVSYLSDDPDLNARLEVATAVVSAEDRVLVLTRQRAVQDYVSPTDLQSSAVNAARRMIGAEVAADPSTDPSAPDTSAPTGVLSTANLVGAGDLAPLDRFEADWEAYTPPTDVPTLACQKDWLSSLAPREQVLADFHTTSEGVDVGQVHVAVLDFADANDAGAAYNEVMEWQEVCPADKLDVQPDVTDLPIDVGTDIKLGLDRAARSQTTYGARSEGDGMWFETELVAQYDGRLVLVGYSELAGPCPPSTGDKDDPCYQPDQPDTWPGRILAIEKAAVKAGIRDLR</sequence>
<dbReference type="AlphaFoldDB" id="A0A543AC73"/>
<evidence type="ECO:0000256" key="1">
    <source>
        <dbReference type="SAM" id="MobiDB-lite"/>
    </source>
</evidence>
<dbReference type="Proteomes" id="UP000320209">
    <property type="component" value="Unassembled WGS sequence"/>
</dbReference>
<accession>A0A543AC73</accession>
<dbReference type="RefSeq" id="WP_141781953.1">
    <property type="nucleotide sequence ID" value="NZ_VFOV01000001.1"/>
</dbReference>
<gene>
    <name evidence="3" type="ORF">FB381_4087</name>
</gene>
<organism evidence="3 4">
    <name type="scientific">Nocardioides albertanoniae</name>
    <dbReference type="NCBI Taxonomy" id="1175486"/>
    <lineage>
        <taxon>Bacteria</taxon>
        <taxon>Bacillati</taxon>
        <taxon>Actinomycetota</taxon>
        <taxon>Actinomycetes</taxon>
        <taxon>Propionibacteriales</taxon>
        <taxon>Nocardioidaceae</taxon>
        <taxon>Nocardioides</taxon>
    </lineage>
</organism>
<dbReference type="EMBL" id="VFOV01000001">
    <property type="protein sequence ID" value="TQL70159.1"/>
    <property type="molecule type" value="Genomic_DNA"/>
</dbReference>
<keyword evidence="2" id="KW-0812">Transmembrane</keyword>
<feature type="region of interest" description="Disordered" evidence="1">
    <location>
        <begin position="1"/>
        <end position="32"/>
    </location>
</feature>
<evidence type="ECO:0000256" key="2">
    <source>
        <dbReference type="SAM" id="Phobius"/>
    </source>
</evidence>
<reference evidence="3 4" key="1">
    <citation type="submission" date="2019-06" db="EMBL/GenBank/DDBJ databases">
        <title>Sequencing the genomes of 1000 actinobacteria strains.</title>
        <authorList>
            <person name="Klenk H.-P."/>
        </authorList>
    </citation>
    <scope>NUCLEOTIDE SEQUENCE [LARGE SCALE GENOMIC DNA]</scope>
    <source>
        <strain evidence="3 4">DSM 25218</strain>
    </source>
</reference>
<keyword evidence="2" id="KW-1133">Transmembrane helix</keyword>
<evidence type="ECO:0000313" key="3">
    <source>
        <dbReference type="EMBL" id="TQL70159.1"/>
    </source>
</evidence>
<proteinExistence type="predicted"/>
<comment type="caution">
    <text evidence="3">The sequence shown here is derived from an EMBL/GenBank/DDBJ whole genome shotgun (WGS) entry which is preliminary data.</text>
</comment>
<protein>
    <submittedName>
        <fullName evidence="3">Uncharacterized protein</fullName>
    </submittedName>
</protein>
<feature type="compositionally biased region" description="Low complexity" evidence="1">
    <location>
        <begin position="74"/>
        <end position="93"/>
    </location>
</feature>
<feature type="region of interest" description="Disordered" evidence="1">
    <location>
        <begin position="69"/>
        <end position="93"/>
    </location>
</feature>
<name>A0A543AC73_9ACTN</name>
<dbReference type="OrthoDB" id="3756473at2"/>
<feature type="region of interest" description="Disordered" evidence="1">
    <location>
        <begin position="107"/>
        <end position="127"/>
    </location>
</feature>
<feature type="transmembrane region" description="Helical" evidence="2">
    <location>
        <begin position="39"/>
        <end position="59"/>
    </location>
</feature>